<evidence type="ECO:0000313" key="3">
    <source>
        <dbReference type="EMBL" id="OJG93029.1"/>
    </source>
</evidence>
<sequence length="178" mass="21296">MKLDENQINILNIGLTAIIAIFTSILTSRHISRPEKQQTARLIFEKCYSPIYSLVEYQLFSKEMTKIEVNKIGNQIIEICDSADNYYFPSVKIYAERMAKADSSSYMEQWEYFSERFSMRYDNVCREIGVPIRNNAYRLNRRQYKDNFSFYRLFFKNNWLDLLFIIFLITLIIFMSKG</sequence>
<dbReference type="KEGG" id="ess:ATZ33_17375"/>
<organism evidence="3 5">
    <name type="scientific">Enterococcus silesiacus</name>
    <dbReference type="NCBI Taxonomy" id="332949"/>
    <lineage>
        <taxon>Bacteria</taxon>
        <taxon>Bacillati</taxon>
        <taxon>Bacillota</taxon>
        <taxon>Bacilli</taxon>
        <taxon>Lactobacillales</taxon>
        <taxon>Enterococcaceae</taxon>
        <taxon>Enterococcus</taxon>
    </lineage>
</organism>
<reference evidence="2 4" key="2">
    <citation type="submission" date="2015-12" db="EMBL/GenBank/DDBJ databases">
        <authorList>
            <person name="Lauer A."/>
            <person name="Humrighouse B."/>
            <person name="Loparev V."/>
            <person name="Shewmaker P.L."/>
            <person name="Whitney A.M."/>
            <person name="McLaughlin R.W."/>
        </authorList>
    </citation>
    <scope>NUCLEOTIDE SEQUENCE [LARGE SCALE GENOMIC DNA]</scope>
    <source>
        <strain evidence="2 4">LMG 23085</strain>
    </source>
</reference>
<dbReference type="EMBL" id="CP013614">
    <property type="protein sequence ID" value="ALS03083.1"/>
    <property type="molecule type" value="Genomic_DNA"/>
</dbReference>
<evidence type="ECO:0000313" key="5">
    <source>
        <dbReference type="Proteomes" id="UP000183039"/>
    </source>
</evidence>
<protein>
    <recommendedName>
        <fullName evidence="6">SMODS and SLOG-associating 2TM effector domain-containing protein</fullName>
    </recommendedName>
</protein>
<evidence type="ECO:0000313" key="2">
    <source>
        <dbReference type="EMBL" id="ALS03083.1"/>
    </source>
</evidence>
<dbReference type="RefSeq" id="WP_071876588.1">
    <property type="nucleotide sequence ID" value="NZ_JXLC01000003.1"/>
</dbReference>
<keyword evidence="4" id="KW-1185">Reference proteome</keyword>
<dbReference type="EMBL" id="JXLC01000003">
    <property type="protein sequence ID" value="OJG93029.1"/>
    <property type="molecule type" value="Genomic_DNA"/>
</dbReference>
<name>A0A0S3KFL1_9ENTE</name>
<keyword evidence="1" id="KW-0472">Membrane</keyword>
<gene>
    <name evidence="2" type="ORF">ATZ33_17375</name>
    <name evidence="3" type="ORF">RV15_GL002163</name>
</gene>
<dbReference type="Proteomes" id="UP000183039">
    <property type="component" value="Unassembled WGS sequence"/>
</dbReference>
<feature type="transmembrane region" description="Helical" evidence="1">
    <location>
        <begin position="6"/>
        <end position="26"/>
    </location>
</feature>
<proteinExistence type="predicted"/>
<reference evidence="3 5" key="1">
    <citation type="submission" date="2014-12" db="EMBL/GenBank/DDBJ databases">
        <title>Draft genome sequences of 29 type strains of Enterococci.</title>
        <authorList>
            <person name="Zhong Z."/>
            <person name="Sun Z."/>
            <person name="Liu W."/>
            <person name="Zhang W."/>
            <person name="Zhang H."/>
        </authorList>
    </citation>
    <scope>NUCLEOTIDE SEQUENCE [LARGE SCALE GENOMIC DNA]</scope>
    <source>
        <strain evidence="3 5">DSM 22801</strain>
    </source>
</reference>
<keyword evidence="1" id="KW-1133">Transmembrane helix</keyword>
<feature type="transmembrane region" description="Helical" evidence="1">
    <location>
        <begin position="159"/>
        <end position="176"/>
    </location>
</feature>
<dbReference type="OrthoDB" id="9939305at2"/>
<dbReference type="AlphaFoldDB" id="A0A0S3KFL1"/>
<keyword evidence="1" id="KW-0812">Transmembrane</keyword>
<accession>A0A0S3KFL1</accession>
<evidence type="ECO:0000256" key="1">
    <source>
        <dbReference type="SAM" id="Phobius"/>
    </source>
</evidence>
<evidence type="ECO:0000313" key="4">
    <source>
        <dbReference type="Proteomes" id="UP000065511"/>
    </source>
</evidence>
<evidence type="ECO:0008006" key="6">
    <source>
        <dbReference type="Google" id="ProtNLM"/>
    </source>
</evidence>
<dbReference type="Proteomes" id="UP000065511">
    <property type="component" value="Chromosome"/>
</dbReference>